<dbReference type="EMBL" id="JAHWDQ010000001">
    <property type="protein sequence ID" value="MBW2940614.1"/>
    <property type="molecule type" value="Genomic_DNA"/>
</dbReference>
<evidence type="ECO:0000313" key="4">
    <source>
        <dbReference type="EMBL" id="MBW2940614.1"/>
    </source>
</evidence>
<dbReference type="InterPro" id="IPR019489">
    <property type="entry name" value="Clp_ATPase_C"/>
</dbReference>
<dbReference type="Proteomes" id="UP001166291">
    <property type="component" value="Unassembled WGS sequence"/>
</dbReference>
<comment type="caution">
    <text evidence="4">The sequence shown here is derived from an EMBL/GenBank/DDBJ whole genome shotgun (WGS) entry which is preliminary data.</text>
</comment>
<feature type="domain" description="Clp ATPase C-terminal" evidence="3">
    <location>
        <begin position="1"/>
        <end position="87"/>
    </location>
</feature>
<name>A0ABS6VQL6_9GAMM</name>
<sequence length="91" mass="10919">MQREHLTRVLDLELAKLQLRLDKRQGALQLDLNCRNYLVEKYDARYGARHFARRLRRDWKPAVARAMLAKPDEREFIAFIQNERIVVEALQ</sequence>
<gene>
    <name evidence="4" type="ORF">KXJ70_07505</name>
</gene>
<dbReference type="SMART" id="SM01086">
    <property type="entry name" value="ClpB_D2-small"/>
    <property type="match status" value="1"/>
</dbReference>
<dbReference type="RefSeq" id="WP_219042797.1">
    <property type="nucleotide sequence ID" value="NZ_JAHWDQ010000001.1"/>
</dbReference>
<keyword evidence="2" id="KW-0067">ATP-binding</keyword>
<accession>A0ABS6VQL6</accession>
<dbReference type="Pfam" id="PF10431">
    <property type="entry name" value="ClpB_D2-small"/>
    <property type="match status" value="1"/>
</dbReference>
<evidence type="ECO:0000313" key="5">
    <source>
        <dbReference type="Proteomes" id="UP001166291"/>
    </source>
</evidence>
<evidence type="ECO:0000256" key="1">
    <source>
        <dbReference type="ARBA" id="ARBA00022741"/>
    </source>
</evidence>
<keyword evidence="1" id="KW-0547">Nucleotide-binding</keyword>
<evidence type="ECO:0000259" key="3">
    <source>
        <dbReference type="SMART" id="SM01086"/>
    </source>
</evidence>
<evidence type="ECO:0000256" key="2">
    <source>
        <dbReference type="ARBA" id="ARBA00022840"/>
    </source>
</evidence>
<organism evidence="4 5">
    <name type="scientific">Zhongshania aquimaris</name>
    <dbReference type="NCBI Taxonomy" id="2857107"/>
    <lineage>
        <taxon>Bacteria</taxon>
        <taxon>Pseudomonadati</taxon>
        <taxon>Pseudomonadota</taxon>
        <taxon>Gammaproteobacteria</taxon>
        <taxon>Cellvibrionales</taxon>
        <taxon>Spongiibacteraceae</taxon>
        <taxon>Zhongshania</taxon>
    </lineage>
</organism>
<keyword evidence="5" id="KW-1185">Reference proteome</keyword>
<proteinExistence type="predicted"/>
<reference evidence="4" key="1">
    <citation type="submission" date="2021-07" db="EMBL/GenBank/DDBJ databases">
        <title>Zhongshania sp. CAU 1632 isolated from seawater.</title>
        <authorList>
            <person name="Kim W."/>
        </authorList>
    </citation>
    <scope>NUCLEOTIDE SEQUENCE</scope>
    <source>
        <strain evidence="4">CAU 1632</strain>
    </source>
</reference>
<protein>
    <recommendedName>
        <fullName evidence="3">Clp ATPase C-terminal domain-containing protein</fullName>
    </recommendedName>
</protein>